<sequence length="174" mass="19499">MPLKPSQSAQVLLVLLYFNACLKFVQHFGQWLLCFKCAICHGQPPGLLIGRPFVCFSGGRHWSGFSEAWFQLISQMRVSCSRPYLTVSAVAPPTAPVPAPVSLVFELQPLSYPSDRSRIAYLIGLLSGPARAWGTALWENQSPACRTYQAFTEEMKRNFDHPEEIDSWSPFCLS</sequence>
<keyword evidence="1" id="KW-0732">Signal</keyword>
<organism evidence="3 4">
    <name type="scientific">Salarias fasciatus</name>
    <name type="common">Jewelled blenny</name>
    <name type="synonym">Blennius fasciatus</name>
    <dbReference type="NCBI Taxonomy" id="181472"/>
    <lineage>
        <taxon>Eukaryota</taxon>
        <taxon>Metazoa</taxon>
        <taxon>Chordata</taxon>
        <taxon>Craniata</taxon>
        <taxon>Vertebrata</taxon>
        <taxon>Euteleostomi</taxon>
        <taxon>Actinopterygii</taxon>
        <taxon>Neopterygii</taxon>
        <taxon>Teleostei</taxon>
        <taxon>Neoteleostei</taxon>
        <taxon>Acanthomorphata</taxon>
        <taxon>Ovalentaria</taxon>
        <taxon>Blenniimorphae</taxon>
        <taxon>Blenniiformes</taxon>
        <taxon>Blennioidei</taxon>
        <taxon>Blenniidae</taxon>
        <taxon>Salariinae</taxon>
        <taxon>Salarias</taxon>
    </lineage>
</organism>
<protein>
    <recommendedName>
        <fullName evidence="2">DUF4939 domain-containing protein</fullName>
    </recommendedName>
</protein>
<name>A0A672IP64_SALFA</name>
<accession>A0A672IP64</accession>
<feature type="chain" id="PRO_5025634991" description="DUF4939 domain-containing protein" evidence="1">
    <location>
        <begin position="28"/>
        <end position="174"/>
    </location>
</feature>
<dbReference type="AlphaFoldDB" id="A0A672IP64"/>
<keyword evidence="4" id="KW-1185">Reference proteome</keyword>
<dbReference type="Pfam" id="PF16297">
    <property type="entry name" value="DUF4939"/>
    <property type="match status" value="1"/>
</dbReference>
<feature type="domain" description="DUF4939" evidence="2">
    <location>
        <begin position="112"/>
        <end position="162"/>
    </location>
</feature>
<dbReference type="Ensembl" id="ENSSFAT00005044186.1">
    <property type="protein sequence ID" value="ENSSFAP00005042645.1"/>
    <property type="gene ID" value="ENSSFAG00005021154.1"/>
</dbReference>
<evidence type="ECO:0000313" key="3">
    <source>
        <dbReference type="Ensembl" id="ENSSFAP00005042645.1"/>
    </source>
</evidence>
<proteinExistence type="predicted"/>
<reference evidence="3" key="3">
    <citation type="submission" date="2025-09" db="UniProtKB">
        <authorList>
            <consortium name="Ensembl"/>
        </authorList>
    </citation>
    <scope>IDENTIFICATION</scope>
</reference>
<dbReference type="InParanoid" id="A0A672IP64"/>
<evidence type="ECO:0000313" key="4">
    <source>
        <dbReference type="Proteomes" id="UP000472267"/>
    </source>
</evidence>
<evidence type="ECO:0000256" key="1">
    <source>
        <dbReference type="SAM" id="SignalP"/>
    </source>
</evidence>
<dbReference type="Proteomes" id="UP000472267">
    <property type="component" value="Chromosome 2"/>
</dbReference>
<reference evidence="3" key="2">
    <citation type="submission" date="2025-08" db="UniProtKB">
        <authorList>
            <consortium name="Ensembl"/>
        </authorList>
    </citation>
    <scope>IDENTIFICATION</scope>
</reference>
<evidence type="ECO:0000259" key="2">
    <source>
        <dbReference type="Pfam" id="PF16297"/>
    </source>
</evidence>
<feature type="signal peptide" evidence="1">
    <location>
        <begin position="1"/>
        <end position="27"/>
    </location>
</feature>
<reference evidence="3" key="1">
    <citation type="submission" date="2019-06" db="EMBL/GenBank/DDBJ databases">
        <authorList>
            <consortium name="Wellcome Sanger Institute Data Sharing"/>
        </authorList>
    </citation>
    <scope>NUCLEOTIDE SEQUENCE [LARGE SCALE GENOMIC DNA]</scope>
</reference>
<dbReference type="InterPro" id="IPR032549">
    <property type="entry name" value="DUF4939"/>
</dbReference>